<evidence type="ECO:0000259" key="1">
    <source>
        <dbReference type="PROSITE" id="PS50234"/>
    </source>
</evidence>
<protein>
    <submittedName>
        <fullName evidence="2">VWA domain-containing protein</fullName>
    </submittedName>
</protein>
<evidence type="ECO:0000313" key="2">
    <source>
        <dbReference type="EMBL" id="NNH37993.1"/>
    </source>
</evidence>
<reference evidence="2 3" key="1">
    <citation type="submission" date="2020-04" db="EMBL/GenBank/DDBJ databases">
        <title>Acinetobacter Taxon 24.</title>
        <authorList>
            <person name="Nemec A."/>
            <person name="Radolfova-Krizova L."/>
            <person name="Higgins P.G."/>
            <person name="Spanelova P."/>
        </authorList>
    </citation>
    <scope>NUCLEOTIDE SEQUENCE [LARGE SCALE GENOMIC DNA]</scope>
    <source>
        <strain evidence="2 3">ANC 4280</strain>
    </source>
</reference>
<evidence type="ECO:0000313" key="3">
    <source>
        <dbReference type="Proteomes" id="UP000532147"/>
    </source>
</evidence>
<dbReference type="SMART" id="SM00327">
    <property type="entry name" value="VWA"/>
    <property type="match status" value="1"/>
</dbReference>
<dbReference type="Proteomes" id="UP000532147">
    <property type="component" value="Unassembled WGS sequence"/>
</dbReference>
<dbReference type="PROSITE" id="PS50234">
    <property type="entry name" value="VWFA"/>
    <property type="match status" value="1"/>
</dbReference>
<dbReference type="Gene3D" id="3.40.50.410">
    <property type="entry name" value="von Willebrand factor, type A domain"/>
    <property type="match status" value="1"/>
</dbReference>
<dbReference type="EMBL" id="JABERH010000013">
    <property type="protein sequence ID" value="NNH37993.1"/>
    <property type="molecule type" value="Genomic_DNA"/>
</dbReference>
<dbReference type="CDD" id="cd00198">
    <property type="entry name" value="vWFA"/>
    <property type="match status" value="1"/>
</dbReference>
<dbReference type="SUPFAM" id="SSF53300">
    <property type="entry name" value="vWA-like"/>
    <property type="match status" value="1"/>
</dbReference>
<comment type="caution">
    <text evidence="2">The sequence shown here is derived from an EMBL/GenBank/DDBJ whole genome shotgun (WGS) entry which is preliminary data.</text>
</comment>
<dbReference type="RefSeq" id="WP_171534037.1">
    <property type="nucleotide sequence ID" value="NZ_JABERH010000013.1"/>
</dbReference>
<dbReference type="InterPro" id="IPR002035">
    <property type="entry name" value="VWF_A"/>
</dbReference>
<proteinExistence type="predicted"/>
<dbReference type="Pfam" id="PF00092">
    <property type="entry name" value="VWA"/>
    <property type="match status" value="1"/>
</dbReference>
<accession>A0A8E4F837</accession>
<gene>
    <name evidence="2" type="ORF">HLH11_04855</name>
</gene>
<feature type="domain" description="VWFA" evidence="1">
    <location>
        <begin position="18"/>
        <end position="214"/>
    </location>
</feature>
<dbReference type="AlphaFoldDB" id="A0A8E4F837"/>
<name>A0A8E4F837_9GAMM</name>
<sequence length="249" mass="27649">MSRFNPSNYTVTEAKPLPVILLLDTSSSMGVELPTENGQRKTRIDALNEAVESMINTFVQQAKVETAINLAIVKFGATVEFHLTYDPNTGSVYKNVLDLQWHPVKESGSTPLNTALRMTKDFLEDKAITPSKGYKPTVILISDGQPNNGWEEPLNAFVNSGRSSKCNRIAMAIGAGGHEEVLRKFIVNQDENPEYQKLYVAEDATEIHKFFQFVTMSVTATTEKNVTDNVEDNTQKVTPSLALDEDDVF</sequence>
<dbReference type="InterPro" id="IPR036465">
    <property type="entry name" value="vWFA_dom_sf"/>
</dbReference>
<organism evidence="2 3">
    <name type="scientific">Acinetobacter terrae</name>
    <dbReference type="NCBI Taxonomy" id="2731247"/>
    <lineage>
        <taxon>Bacteria</taxon>
        <taxon>Pseudomonadati</taxon>
        <taxon>Pseudomonadota</taxon>
        <taxon>Gammaproteobacteria</taxon>
        <taxon>Moraxellales</taxon>
        <taxon>Moraxellaceae</taxon>
        <taxon>Acinetobacter</taxon>
        <taxon>Acinetobacter Taxon 24</taxon>
    </lineage>
</organism>